<proteinExistence type="predicted"/>
<accession>A0A3S9UWH9</accession>
<dbReference type="OrthoDB" id="3010199at2"/>
<gene>
    <name evidence="1" type="ORF">EI981_09540</name>
</gene>
<name>A0A3S9UWH9_9BACL</name>
<dbReference type="EMBL" id="CP034346">
    <property type="protein sequence ID" value="AZS14673.1"/>
    <property type="molecule type" value="Genomic_DNA"/>
</dbReference>
<dbReference type="AlphaFoldDB" id="A0A3S9UWH9"/>
<evidence type="ECO:0000313" key="1">
    <source>
        <dbReference type="EMBL" id="AZS14673.1"/>
    </source>
</evidence>
<sequence length="196" mass="23397">MNPIQIWKRLELATFQNSPSDFPVQDESVLAMHLDADLELWFTMERICVLKTYTSNHHFILNWREDQFVISHLLELLPTKYKNNLYFLLVLDWGSELLPEMPMEMNRVEKNAKVCRKYVLHNEEDLERVPFLQQKLINSKKGFDYEAKFKSELLAERQLDPKIRRIVEGYFELDQTHKKHNTKDYILQLLKGDGIA</sequence>
<reference evidence="2" key="1">
    <citation type="submission" date="2018-12" db="EMBL/GenBank/DDBJ databases">
        <title>Complete genome sequence of Paenibacillus sp. MBLB1234.</title>
        <authorList>
            <person name="Nam Y.-D."/>
            <person name="Kang J."/>
            <person name="Chung W.-H."/>
            <person name="Park Y.S."/>
        </authorList>
    </citation>
    <scope>NUCLEOTIDE SEQUENCE [LARGE SCALE GENOMIC DNA]</scope>
    <source>
        <strain evidence="2">MBLB1234</strain>
    </source>
</reference>
<keyword evidence="2" id="KW-1185">Reference proteome</keyword>
<dbReference type="InterPro" id="IPR046905">
    <property type="entry name" value="ABC-3C_MC1"/>
</dbReference>
<organism evidence="1 2">
    <name type="scientific">Paenibacillus lutimineralis</name>
    <dbReference type="NCBI Taxonomy" id="2707005"/>
    <lineage>
        <taxon>Bacteria</taxon>
        <taxon>Bacillati</taxon>
        <taxon>Bacillota</taxon>
        <taxon>Bacilli</taxon>
        <taxon>Bacillales</taxon>
        <taxon>Paenibacillaceae</taxon>
        <taxon>Paenibacillus</taxon>
    </lineage>
</organism>
<protein>
    <submittedName>
        <fullName evidence="1">Uncharacterized protein</fullName>
    </submittedName>
</protein>
<dbReference type="KEGG" id="plut:EI981_09540"/>
<dbReference type="RefSeq" id="WP_126997550.1">
    <property type="nucleotide sequence ID" value="NZ_CP034346.1"/>
</dbReference>
<dbReference type="Pfam" id="PF20289">
    <property type="entry name" value="MComp1"/>
    <property type="match status" value="1"/>
</dbReference>
<dbReference type="Proteomes" id="UP000270678">
    <property type="component" value="Chromosome"/>
</dbReference>
<evidence type="ECO:0000313" key="2">
    <source>
        <dbReference type="Proteomes" id="UP000270678"/>
    </source>
</evidence>